<dbReference type="SMART" id="SM00409">
    <property type="entry name" value="IG"/>
    <property type="match status" value="1"/>
</dbReference>
<dbReference type="SUPFAM" id="SSF48726">
    <property type="entry name" value="Immunoglobulin"/>
    <property type="match status" value="1"/>
</dbReference>
<organism evidence="3 4">
    <name type="scientific">Merluccius polli</name>
    <name type="common">Benguela hake</name>
    <name type="synonym">Merluccius cadenati</name>
    <dbReference type="NCBI Taxonomy" id="89951"/>
    <lineage>
        <taxon>Eukaryota</taxon>
        <taxon>Metazoa</taxon>
        <taxon>Chordata</taxon>
        <taxon>Craniata</taxon>
        <taxon>Vertebrata</taxon>
        <taxon>Euteleostomi</taxon>
        <taxon>Actinopterygii</taxon>
        <taxon>Neopterygii</taxon>
        <taxon>Teleostei</taxon>
        <taxon>Neoteleostei</taxon>
        <taxon>Acanthomorphata</taxon>
        <taxon>Zeiogadaria</taxon>
        <taxon>Gadariae</taxon>
        <taxon>Gadiformes</taxon>
        <taxon>Gadoidei</taxon>
        <taxon>Merlucciidae</taxon>
        <taxon>Merluccius</taxon>
    </lineage>
</organism>
<dbReference type="InterPro" id="IPR036179">
    <property type="entry name" value="Ig-like_dom_sf"/>
</dbReference>
<dbReference type="PANTHER" id="PTHR23267">
    <property type="entry name" value="IMMUNOGLOBULIN LIGHT CHAIN"/>
    <property type="match status" value="1"/>
</dbReference>
<keyword evidence="4" id="KW-1185">Reference proteome</keyword>
<dbReference type="SMART" id="SM00406">
    <property type="entry name" value="IGv"/>
    <property type="match status" value="1"/>
</dbReference>
<name>A0AA47MJT3_MERPO</name>
<reference evidence="3" key="1">
    <citation type="journal article" date="2023" name="Front. Mar. Sci.">
        <title>A new Merluccius polli reference genome to investigate the effects of global change in West African waters.</title>
        <authorList>
            <person name="Mateo J.L."/>
            <person name="Blanco-Fernandez C."/>
            <person name="Garcia-Vazquez E."/>
            <person name="Machado-Schiaffino G."/>
        </authorList>
    </citation>
    <scope>NUCLEOTIDE SEQUENCE</scope>
    <source>
        <strain evidence="3">C29</strain>
        <tissue evidence="3">Fin</tissue>
    </source>
</reference>
<dbReference type="Gene3D" id="3.30.70.1820">
    <property type="entry name" value="L1 transposable element, RRM domain"/>
    <property type="match status" value="1"/>
</dbReference>
<dbReference type="AlphaFoldDB" id="A0AA47MJT3"/>
<feature type="domain" description="Ig-like" evidence="2">
    <location>
        <begin position="239"/>
        <end position="368"/>
    </location>
</feature>
<dbReference type="EMBL" id="JAOPHQ010003952">
    <property type="protein sequence ID" value="KAK0141371.1"/>
    <property type="molecule type" value="Genomic_DNA"/>
</dbReference>
<feature type="region of interest" description="Disordered" evidence="1">
    <location>
        <begin position="183"/>
        <end position="230"/>
    </location>
</feature>
<comment type="caution">
    <text evidence="3">The sequence shown here is derived from an EMBL/GenBank/DDBJ whole genome shotgun (WGS) entry which is preliminary data.</text>
</comment>
<evidence type="ECO:0000313" key="3">
    <source>
        <dbReference type="EMBL" id="KAK0141371.1"/>
    </source>
</evidence>
<dbReference type="InterPro" id="IPR050150">
    <property type="entry name" value="IgV_Light_Chain"/>
</dbReference>
<protein>
    <submittedName>
        <fullName evidence="3">Ig kappa chain V-VI region NQ2-6.1</fullName>
    </submittedName>
</protein>
<dbReference type="InterPro" id="IPR013106">
    <property type="entry name" value="Ig_V-set"/>
</dbReference>
<proteinExistence type="predicted"/>
<dbReference type="InterPro" id="IPR007110">
    <property type="entry name" value="Ig-like_dom"/>
</dbReference>
<evidence type="ECO:0000256" key="1">
    <source>
        <dbReference type="SAM" id="MobiDB-lite"/>
    </source>
</evidence>
<dbReference type="InterPro" id="IPR013783">
    <property type="entry name" value="Ig-like_fold"/>
</dbReference>
<sequence length="368" mass="40938">MDYIENQTRRNNILFDGIKDEKTETWHDTEVKAKKFLADHFKMDPKLIEVERAHRNGTFQLDGRPRTMTVKLLRFKDKEEIIKRAKCLKGTKFFINEDFSERVRSKRKELLPRLKNERMKGNIAYRKYDQLIVHAPSSKPTTNTPLPPTFQPSVQSEGKPPLAVHSSVALPCSCSTVEGGRRLSVGGTTPTGGERGDKWTTGSVNIPTHSEHRGKGQGHVPPRPLSSTLQDSELSLNTPETVATMNPLSLLFWTVVCGSLTGTSSQTVTQTPVVSVTPGSSVTLTCKTNPAVVRYSDGDEGMFWYQQKPGETPKFIVKYTNQLVSPTPARFNGSGSSTDFSLTISGVQPEDAAVYYCFSHHPGYVFTQ</sequence>
<dbReference type="Proteomes" id="UP001174136">
    <property type="component" value="Unassembled WGS sequence"/>
</dbReference>
<dbReference type="PROSITE" id="PS50835">
    <property type="entry name" value="IG_LIKE"/>
    <property type="match status" value="1"/>
</dbReference>
<accession>A0AA47MJT3</accession>
<evidence type="ECO:0000313" key="4">
    <source>
        <dbReference type="Proteomes" id="UP001174136"/>
    </source>
</evidence>
<dbReference type="Pfam" id="PF07686">
    <property type="entry name" value="V-set"/>
    <property type="match status" value="1"/>
</dbReference>
<dbReference type="Gene3D" id="2.60.40.10">
    <property type="entry name" value="Immunoglobulins"/>
    <property type="match status" value="1"/>
</dbReference>
<gene>
    <name evidence="3" type="primary">KV6AB_0</name>
    <name evidence="3" type="ORF">N1851_021621</name>
</gene>
<evidence type="ECO:0000259" key="2">
    <source>
        <dbReference type="PROSITE" id="PS50835"/>
    </source>
</evidence>
<dbReference type="InterPro" id="IPR003599">
    <property type="entry name" value="Ig_sub"/>
</dbReference>